<dbReference type="Proteomes" id="UP000789759">
    <property type="component" value="Unassembled WGS sequence"/>
</dbReference>
<evidence type="ECO:0000313" key="2">
    <source>
        <dbReference type="Proteomes" id="UP000789759"/>
    </source>
</evidence>
<keyword evidence="2" id="KW-1185">Reference proteome</keyword>
<accession>A0A9N9GMB6</accession>
<evidence type="ECO:0000313" key="1">
    <source>
        <dbReference type="EMBL" id="CAG8612149.1"/>
    </source>
</evidence>
<name>A0A9N9GMB6_9GLOM</name>
<comment type="caution">
    <text evidence="1">The sequence shown here is derived from an EMBL/GenBank/DDBJ whole genome shotgun (WGS) entry which is preliminary data.</text>
</comment>
<dbReference type="EMBL" id="CAJVQA010005057">
    <property type="protein sequence ID" value="CAG8612149.1"/>
    <property type="molecule type" value="Genomic_DNA"/>
</dbReference>
<reference evidence="1" key="1">
    <citation type="submission" date="2021-06" db="EMBL/GenBank/DDBJ databases">
        <authorList>
            <person name="Kallberg Y."/>
            <person name="Tangrot J."/>
            <person name="Rosling A."/>
        </authorList>
    </citation>
    <scope>NUCLEOTIDE SEQUENCE</scope>
    <source>
        <strain evidence="1">FL966</strain>
    </source>
</reference>
<dbReference type="OrthoDB" id="10442080at2759"/>
<sequence>MTIIDLTKRDKNLNTKIRAEAFRPRKCKRLKNNQTIFISKKMIKIQQTKSETLIIEKKSLFLFLLKPNTSEITLQDRIILKQSNLEHTSRLSENWADKFEEVFRTQHRTKADRRDELIAKNIENQIIDASD</sequence>
<protein>
    <submittedName>
        <fullName evidence="1">7361_t:CDS:1</fullName>
    </submittedName>
</protein>
<gene>
    <name evidence="1" type="ORF">CPELLU_LOCUS7505</name>
</gene>
<organism evidence="1 2">
    <name type="scientific">Cetraspora pellucida</name>
    <dbReference type="NCBI Taxonomy" id="1433469"/>
    <lineage>
        <taxon>Eukaryota</taxon>
        <taxon>Fungi</taxon>
        <taxon>Fungi incertae sedis</taxon>
        <taxon>Mucoromycota</taxon>
        <taxon>Glomeromycotina</taxon>
        <taxon>Glomeromycetes</taxon>
        <taxon>Diversisporales</taxon>
        <taxon>Gigasporaceae</taxon>
        <taxon>Cetraspora</taxon>
    </lineage>
</organism>
<proteinExistence type="predicted"/>
<dbReference type="AlphaFoldDB" id="A0A9N9GMB6"/>